<evidence type="ECO:0000256" key="2">
    <source>
        <dbReference type="ARBA" id="ARBA00022475"/>
    </source>
</evidence>
<dbReference type="EC" id="2.3.1.241" evidence="7"/>
<dbReference type="Proteomes" id="UP001204798">
    <property type="component" value="Unassembled WGS sequence"/>
</dbReference>
<proteinExistence type="predicted"/>
<keyword evidence="6 7" id="KW-0012">Acyltransferase</keyword>
<evidence type="ECO:0000256" key="5">
    <source>
        <dbReference type="ARBA" id="ARBA00023136"/>
    </source>
</evidence>
<evidence type="ECO:0000256" key="6">
    <source>
        <dbReference type="ARBA" id="ARBA00023315"/>
    </source>
</evidence>
<evidence type="ECO:0000256" key="4">
    <source>
        <dbReference type="ARBA" id="ARBA00022679"/>
    </source>
</evidence>
<evidence type="ECO:0000256" key="1">
    <source>
        <dbReference type="ARBA" id="ARBA00004533"/>
    </source>
</evidence>
<reference evidence="7 8" key="1">
    <citation type="submission" date="2022-08" db="EMBL/GenBank/DDBJ databases">
        <title>Bacterial and archaeal communities from various locations to study Microbial Dark Matter (Phase II).</title>
        <authorList>
            <person name="Stepanauskas R."/>
        </authorList>
    </citation>
    <scope>NUCLEOTIDE SEQUENCE [LARGE SCALE GENOMIC DNA]</scope>
    <source>
        <strain evidence="7 8">PD1</strain>
    </source>
</reference>
<dbReference type="InterPro" id="IPR004960">
    <property type="entry name" value="LipA_acyltrans"/>
</dbReference>
<comment type="caution">
    <text evidence="7">The sequence shown here is derived from an EMBL/GenBank/DDBJ whole genome shotgun (WGS) entry which is preliminary data.</text>
</comment>
<name>A0ABT2EUC8_9BACT</name>
<dbReference type="GO" id="GO:0008913">
    <property type="term" value="F:Kdo2-lipid IVA acyltransferase activity"/>
    <property type="evidence" value="ECO:0007669"/>
    <property type="project" value="UniProtKB-EC"/>
</dbReference>
<evidence type="ECO:0000313" key="7">
    <source>
        <dbReference type="EMBL" id="MCS3921264.1"/>
    </source>
</evidence>
<dbReference type="CDD" id="cd07984">
    <property type="entry name" value="LPLAT_LABLAT-like"/>
    <property type="match status" value="1"/>
</dbReference>
<dbReference type="PANTHER" id="PTHR30606">
    <property type="entry name" value="LIPID A BIOSYNTHESIS LAUROYL ACYLTRANSFERASE"/>
    <property type="match status" value="1"/>
</dbReference>
<sequence length="295" mass="33243">MTAWRFFAERSLINLLQCVATVTCWEGLPLVAKPIARVLWLALPKRRAITIDNFKQALKCDESEATELAQKVFHHVALTALEFLKMGANPKEALSRVKFCGWENVEAVWKQHGRMIFVTGHMGNFELLGGAVAQKLPLWVVARPQSPASWQVIKSIREKVGMRVIDKFGSLREALSVLRSSGALGLLADQHAGEGSGTMIVPFFGRPASVFKTPALLAARTNSPLVFCYDVRLQDGTHEAIFLPPKFVSSDEVDDAVVWFCRELERAILRAPEQWWWLHDRWKVARRKPTTKSEP</sequence>
<keyword evidence="5" id="KW-0472">Membrane</keyword>
<gene>
    <name evidence="7" type="ORF">M2350_003713</name>
</gene>
<organism evidence="7 8">
    <name type="scientific">Candidatus Fervidibacter sacchari</name>
    <dbReference type="NCBI Taxonomy" id="1448929"/>
    <lineage>
        <taxon>Bacteria</taxon>
        <taxon>Candidatus Fervidibacterota</taxon>
        <taxon>Candidatus Fervidibacter</taxon>
    </lineage>
</organism>
<dbReference type="RefSeq" id="WP_259102306.1">
    <property type="nucleotide sequence ID" value="NZ_CP130454.1"/>
</dbReference>
<dbReference type="EMBL" id="JANUCP010000012">
    <property type="protein sequence ID" value="MCS3921264.1"/>
    <property type="molecule type" value="Genomic_DNA"/>
</dbReference>
<evidence type="ECO:0000313" key="8">
    <source>
        <dbReference type="Proteomes" id="UP001204798"/>
    </source>
</evidence>
<keyword evidence="3" id="KW-0997">Cell inner membrane</keyword>
<evidence type="ECO:0000256" key="3">
    <source>
        <dbReference type="ARBA" id="ARBA00022519"/>
    </source>
</evidence>
<keyword evidence="2" id="KW-1003">Cell membrane</keyword>
<accession>A0ABT2EUC8</accession>
<keyword evidence="8" id="KW-1185">Reference proteome</keyword>
<comment type="subcellular location">
    <subcellularLocation>
        <location evidence="1">Cell inner membrane</location>
    </subcellularLocation>
</comment>
<protein>
    <submittedName>
        <fullName evidence="7">KDO2-lipid IV(A) lauroyltransferase</fullName>
        <ecNumber evidence="7">2.3.1.241</ecNumber>
    </submittedName>
</protein>
<keyword evidence="4 7" id="KW-0808">Transferase</keyword>
<dbReference type="PANTHER" id="PTHR30606:SF10">
    <property type="entry name" value="PHOSPHATIDYLINOSITOL MANNOSIDE ACYLTRANSFERASE"/>
    <property type="match status" value="1"/>
</dbReference>
<dbReference type="Pfam" id="PF03279">
    <property type="entry name" value="Lip_A_acyltrans"/>
    <property type="match status" value="1"/>
</dbReference>